<dbReference type="EMBL" id="VSSQ01023611">
    <property type="protein sequence ID" value="MPM70671.1"/>
    <property type="molecule type" value="Genomic_DNA"/>
</dbReference>
<proteinExistence type="predicted"/>
<feature type="transmembrane region" description="Helical" evidence="1">
    <location>
        <begin position="50"/>
        <end position="69"/>
    </location>
</feature>
<feature type="transmembrane region" description="Helical" evidence="1">
    <location>
        <begin position="136"/>
        <end position="160"/>
    </location>
</feature>
<keyword evidence="1" id="KW-0472">Membrane</keyword>
<organism evidence="2">
    <name type="scientific">bioreactor metagenome</name>
    <dbReference type="NCBI Taxonomy" id="1076179"/>
    <lineage>
        <taxon>unclassified sequences</taxon>
        <taxon>metagenomes</taxon>
        <taxon>ecological metagenomes</taxon>
    </lineage>
</organism>
<comment type="caution">
    <text evidence="2">The sequence shown here is derived from an EMBL/GenBank/DDBJ whole genome shotgun (WGS) entry which is preliminary data.</text>
</comment>
<name>A0A645C170_9ZZZZ</name>
<keyword evidence="1" id="KW-0812">Transmembrane</keyword>
<reference evidence="2" key="1">
    <citation type="submission" date="2019-08" db="EMBL/GenBank/DDBJ databases">
        <authorList>
            <person name="Kucharzyk K."/>
            <person name="Murdoch R.W."/>
            <person name="Higgins S."/>
            <person name="Loffler F."/>
        </authorList>
    </citation>
    <scope>NUCLEOTIDE SEQUENCE</scope>
</reference>
<dbReference type="AlphaFoldDB" id="A0A645C170"/>
<evidence type="ECO:0008006" key="3">
    <source>
        <dbReference type="Google" id="ProtNLM"/>
    </source>
</evidence>
<gene>
    <name evidence="2" type="ORF">SDC9_117627</name>
</gene>
<sequence length="243" mass="26258">MFNMVKAELYKNTRRPFLYVLTAVCGGVIALLNSTFYFNQTLRETAMPSMLSQSYVGLFFIVLFADAVLAEELRLGTLKNTVSFGAARGTVYGGRLIAASILYTAYFVGISVVFWASGCLFMPAGPGFNGPFIANFLLRTAATLATRLSALSLALFLALLLKRNATLIFAFLGAMLLPAGLLLYLSPQGQIFSQLLSMTLIVQSTMVGRTAIGNMGVILLTSAVRFAVFAAAGMLVFHRQEVN</sequence>
<evidence type="ECO:0000256" key="1">
    <source>
        <dbReference type="SAM" id="Phobius"/>
    </source>
</evidence>
<feature type="transmembrane region" description="Helical" evidence="1">
    <location>
        <begin position="16"/>
        <end position="38"/>
    </location>
</feature>
<protein>
    <recommendedName>
        <fullName evidence="3">ABC-2 family transporter protein</fullName>
    </recommendedName>
</protein>
<feature type="transmembrane region" description="Helical" evidence="1">
    <location>
        <begin position="96"/>
        <end position="116"/>
    </location>
</feature>
<feature type="transmembrane region" description="Helical" evidence="1">
    <location>
        <begin position="215"/>
        <end position="237"/>
    </location>
</feature>
<keyword evidence="1" id="KW-1133">Transmembrane helix</keyword>
<accession>A0A645C170</accession>
<feature type="transmembrane region" description="Helical" evidence="1">
    <location>
        <begin position="167"/>
        <end position="185"/>
    </location>
</feature>
<evidence type="ECO:0000313" key="2">
    <source>
        <dbReference type="EMBL" id="MPM70671.1"/>
    </source>
</evidence>